<dbReference type="RefSeq" id="WP_237601368.1">
    <property type="nucleotide sequence ID" value="NZ_JAIRBA010000001.1"/>
</dbReference>
<protein>
    <recommendedName>
        <fullName evidence="2">N-acetylmuramoyl-L-alanine amidase</fullName>
        <ecNumber evidence="2">3.5.1.28</ecNumber>
    </recommendedName>
</protein>
<evidence type="ECO:0000313" key="6">
    <source>
        <dbReference type="Proteomes" id="UP001139461"/>
    </source>
</evidence>
<gene>
    <name evidence="5" type="ORF">K8089_00855</name>
</gene>
<dbReference type="GO" id="GO:0030288">
    <property type="term" value="C:outer membrane-bounded periplasmic space"/>
    <property type="evidence" value="ECO:0007669"/>
    <property type="project" value="TreeGrafter"/>
</dbReference>
<evidence type="ECO:0000259" key="4">
    <source>
        <dbReference type="SMART" id="SM00646"/>
    </source>
</evidence>
<evidence type="ECO:0000256" key="1">
    <source>
        <dbReference type="ARBA" id="ARBA00001561"/>
    </source>
</evidence>
<dbReference type="Gene3D" id="3.40.630.40">
    <property type="entry name" value="Zn-dependent exopeptidases"/>
    <property type="match status" value="1"/>
</dbReference>
<dbReference type="EMBL" id="JAIRBA010000001">
    <property type="protein sequence ID" value="MCG2417551.1"/>
    <property type="molecule type" value="Genomic_DNA"/>
</dbReference>
<comment type="catalytic activity">
    <reaction evidence="1">
        <text>Hydrolyzes the link between N-acetylmuramoyl residues and L-amino acid residues in certain cell-wall glycopeptides.</text>
        <dbReference type="EC" id="3.5.1.28"/>
    </reaction>
</comment>
<dbReference type="InterPro" id="IPR002508">
    <property type="entry name" value="MurNAc-LAA_cat"/>
</dbReference>
<dbReference type="Proteomes" id="UP001139461">
    <property type="component" value="Unassembled WGS sequence"/>
</dbReference>
<dbReference type="PANTHER" id="PTHR30404">
    <property type="entry name" value="N-ACETYLMURAMOYL-L-ALANINE AMIDASE"/>
    <property type="match status" value="1"/>
</dbReference>
<dbReference type="EC" id="3.5.1.28" evidence="2"/>
<keyword evidence="6" id="KW-1185">Reference proteome</keyword>
<dbReference type="SUPFAM" id="SSF53187">
    <property type="entry name" value="Zn-dependent exopeptidases"/>
    <property type="match status" value="1"/>
</dbReference>
<comment type="caution">
    <text evidence="5">The sequence shown here is derived from an EMBL/GenBank/DDBJ whole genome shotgun (WGS) entry which is preliminary data.</text>
</comment>
<sequence length="196" mass="21776">MRNNLRIFGLIFLLFTFSFSHAREKIIVIDVGHGGNDNGFSIDGFIEKDLVFEIALQIVALNTEEDVKIILTREGDYPMSLKDRVDHINSLNADYVISLHINSNEDVSVNGFDFFVSAKNAVSEKSNALAQRIEKTIASEFSSNGIKNANLFLLKNVSNPVTLIEMGYLSNPKDFALLTSVAGQNKIAEVIYNSIK</sequence>
<dbReference type="AlphaFoldDB" id="A0A9X1QQR4"/>
<dbReference type="CDD" id="cd02696">
    <property type="entry name" value="MurNAc-LAA"/>
    <property type="match status" value="1"/>
</dbReference>
<dbReference type="Pfam" id="PF01520">
    <property type="entry name" value="Amidase_3"/>
    <property type="match status" value="1"/>
</dbReference>
<keyword evidence="3" id="KW-0378">Hydrolase</keyword>
<evidence type="ECO:0000313" key="5">
    <source>
        <dbReference type="EMBL" id="MCG2417551.1"/>
    </source>
</evidence>
<evidence type="ECO:0000256" key="3">
    <source>
        <dbReference type="ARBA" id="ARBA00022801"/>
    </source>
</evidence>
<dbReference type="InterPro" id="IPR050695">
    <property type="entry name" value="N-acetylmuramoyl_amidase_3"/>
</dbReference>
<evidence type="ECO:0000256" key="2">
    <source>
        <dbReference type="ARBA" id="ARBA00011901"/>
    </source>
</evidence>
<dbReference type="GO" id="GO:0008745">
    <property type="term" value="F:N-acetylmuramoyl-L-alanine amidase activity"/>
    <property type="evidence" value="ECO:0007669"/>
    <property type="project" value="UniProtKB-EC"/>
</dbReference>
<dbReference type="SMART" id="SM00646">
    <property type="entry name" value="Ami_3"/>
    <property type="match status" value="1"/>
</dbReference>
<feature type="domain" description="MurNAc-LAA" evidence="4">
    <location>
        <begin position="85"/>
        <end position="196"/>
    </location>
</feature>
<dbReference type="GO" id="GO:0009253">
    <property type="term" value="P:peptidoglycan catabolic process"/>
    <property type="evidence" value="ECO:0007669"/>
    <property type="project" value="InterPro"/>
</dbReference>
<name>A0A9X1QQR4_9FLAO</name>
<organism evidence="5 6">
    <name type="scientific">Aequorivita vitellina</name>
    <dbReference type="NCBI Taxonomy" id="2874475"/>
    <lineage>
        <taxon>Bacteria</taxon>
        <taxon>Pseudomonadati</taxon>
        <taxon>Bacteroidota</taxon>
        <taxon>Flavobacteriia</taxon>
        <taxon>Flavobacteriales</taxon>
        <taxon>Flavobacteriaceae</taxon>
        <taxon>Aequorivita</taxon>
    </lineage>
</organism>
<reference evidence="5" key="1">
    <citation type="submission" date="2021-09" db="EMBL/GenBank/DDBJ databases">
        <title>Genome of Aequorivita sp. strain F47161.</title>
        <authorList>
            <person name="Wang Y."/>
        </authorList>
    </citation>
    <scope>NUCLEOTIDE SEQUENCE</scope>
    <source>
        <strain evidence="5">F47161</strain>
    </source>
</reference>
<proteinExistence type="predicted"/>
<dbReference type="PANTHER" id="PTHR30404:SF0">
    <property type="entry name" value="N-ACETYLMURAMOYL-L-ALANINE AMIDASE AMIC"/>
    <property type="match status" value="1"/>
</dbReference>
<accession>A0A9X1QQR4</accession>